<dbReference type="RefSeq" id="WP_117452167.1">
    <property type="nucleotide sequence ID" value="NZ_CP060636.1"/>
</dbReference>
<feature type="signal peptide" evidence="1">
    <location>
        <begin position="1"/>
        <end position="19"/>
    </location>
</feature>
<dbReference type="PROSITE" id="PS51257">
    <property type="entry name" value="PROKAR_LIPOPROTEIN"/>
    <property type="match status" value="1"/>
</dbReference>
<dbReference type="PANTHER" id="PTHR46333:SF2">
    <property type="entry name" value="CYTOKINESIS PROTEIN 3"/>
    <property type="match status" value="1"/>
</dbReference>
<evidence type="ECO:0000313" key="4">
    <source>
        <dbReference type="Proteomes" id="UP000515856"/>
    </source>
</evidence>
<dbReference type="InterPro" id="IPR038765">
    <property type="entry name" value="Papain-like_cys_pep_sf"/>
</dbReference>
<dbReference type="GO" id="GO:0005737">
    <property type="term" value="C:cytoplasm"/>
    <property type="evidence" value="ECO:0007669"/>
    <property type="project" value="TreeGrafter"/>
</dbReference>
<dbReference type="SUPFAM" id="SSF54001">
    <property type="entry name" value="Cysteine proteinases"/>
    <property type="match status" value="1"/>
</dbReference>
<feature type="domain" description="Transglutaminase-like" evidence="2">
    <location>
        <begin position="140"/>
        <end position="231"/>
    </location>
</feature>
<evidence type="ECO:0000259" key="2">
    <source>
        <dbReference type="Pfam" id="PF01841"/>
    </source>
</evidence>
<protein>
    <recommendedName>
        <fullName evidence="2">Transglutaminase-like domain-containing protein</fullName>
    </recommendedName>
</protein>
<reference evidence="3 4" key="1">
    <citation type="submission" date="2020-08" db="EMBL/GenBank/DDBJ databases">
        <authorList>
            <person name="Liu C."/>
            <person name="Sun Q."/>
        </authorList>
    </citation>
    <scope>NUCLEOTIDE SEQUENCE [LARGE SCALE GENOMIC DNA]</scope>
    <source>
        <strain evidence="3 4">NSJ-61</strain>
    </source>
</reference>
<dbReference type="PANTHER" id="PTHR46333">
    <property type="entry name" value="CYTOKINESIS PROTEIN 3"/>
    <property type="match status" value="1"/>
</dbReference>
<proteinExistence type="predicted"/>
<gene>
    <name evidence="3" type="ORF">H9Q80_15975</name>
</gene>
<name>A0A7G9GLP5_9FIRM</name>
<sequence length="361" mass="42895">MKKILNLALCLFLLCSCSAATKGHVEEASNYSSQYQGFTYYRDQLNDSDTKIYDLIYYHISKRDESYGIEAKDKDTLFKIYNYVLSDHPELFWEDGSEVTYTESAQTFEIYASKTFTNEEIRAYEKQLDEITQPIMDHVAKLSNDFEKVRYIYDYLIDETSYNENSVHNQTILSVFLYRSSVCAGYAKSMQYLLNKAGIPCTYLWGKTTYADEEHAWNMIKLNDHYYYLDATNGDISDEEIDQRWRYNFMTMNSEQMLQLYQPKEKYEETTAVEDSYFYQQNAYFTNYDESKIKALLEKEKKKEKPAIFFQCSTNDVCKDIDDKLKRDNKIFNLADENGIHIDQYHNYQSEETQSRLYELY</sequence>
<dbReference type="Gene3D" id="3.10.620.30">
    <property type="match status" value="1"/>
</dbReference>
<feature type="chain" id="PRO_5038468789" description="Transglutaminase-like domain-containing protein" evidence="1">
    <location>
        <begin position="20"/>
        <end position="361"/>
    </location>
</feature>
<dbReference type="InterPro" id="IPR002931">
    <property type="entry name" value="Transglutaminase-like"/>
</dbReference>
<dbReference type="AlphaFoldDB" id="A0A7G9GLP5"/>
<keyword evidence="4" id="KW-1185">Reference proteome</keyword>
<dbReference type="Pfam" id="PF01841">
    <property type="entry name" value="Transglut_core"/>
    <property type="match status" value="1"/>
</dbReference>
<dbReference type="Proteomes" id="UP000515856">
    <property type="component" value="Chromosome"/>
</dbReference>
<accession>A0A7G9GLP5</accession>
<organism evidence="3 4">
    <name type="scientific">[Eubacterium] hominis</name>
    <dbReference type="NCBI Taxonomy" id="2764325"/>
    <lineage>
        <taxon>Bacteria</taxon>
        <taxon>Bacillati</taxon>
        <taxon>Bacillota</taxon>
        <taxon>Erysipelotrichia</taxon>
        <taxon>Erysipelotrichales</taxon>
        <taxon>Erysipelotrichaceae</taxon>
        <taxon>Amedibacillus</taxon>
    </lineage>
</organism>
<dbReference type="KEGG" id="ehn:H9Q80_15975"/>
<dbReference type="InterPro" id="IPR052557">
    <property type="entry name" value="CAP/Cytokinesis_protein"/>
</dbReference>
<dbReference type="EMBL" id="CP060636">
    <property type="protein sequence ID" value="QNM11727.1"/>
    <property type="molecule type" value="Genomic_DNA"/>
</dbReference>
<evidence type="ECO:0000256" key="1">
    <source>
        <dbReference type="SAM" id="SignalP"/>
    </source>
</evidence>
<keyword evidence="1" id="KW-0732">Signal</keyword>
<evidence type="ECO:0000313" key="3">
    <source>
        <dbReference type="EMBL" id="QNM11727.1"/>
    </source>
</evidence>